<feature type="transmembrane region" description="Helical" evidence="2">
    <location>
        <begin position="69"/>
        <end position="86"/>
    </location>
</feature>
<dbReference type="AlphaFoldDB" id="A0AAE0IC90"/>
<proteinExistence type="predicted"/>
<evidence type="ECO:0000256" key="1">
    <source>
        <dbReference type="SAM" id="MobiDB-lite"/>
    </source>
</evidence>
<keyword evidence="4" id="KW-1185">Reference proteome</keyword>
<keyword evidence="2" id="KW-0472">Membrane</keyword>
<keyword evidence="2" id="KW-1133">Transmembrane helix</keyword>
<name>A0AAE0IC90_9PEZI</name>
<sequence>MAPSKRAGKGKGGSSSSSSTTSKNAKTGDPPRPLKRAPENLQAFTEWLSKKHIYIAHIDGKPRDFKRKIFAVPVLMNLVVALAFAWRVWYIFPYYLLLLTSTLGYANETTLRAADLTWRALSLIVARRGATFLLDFCLAVFVWPWPIEFCVGREHGSPLWWRWRVGFRDREIYVRRSRAWDQSIGDVIANGEGRNILWSQVRLATSPSLLQDKTGYLTMNGDWDLDWAAMVSAHNLVDDKNLILDTFRTLVLLHHEQFGWLCLDMNTGDNAKEDERRRQVFAFRDALAAVGKEDLFFRWIEIVQFETSQPGGFTGEKQVEIAKMIRDLFKEGGIDFDEFWKESAGSDSLAGML</sequence>
<protein>
    <submittedName>
        <fullName evidence="3">Uncharacterized protein</fullName>
    </submittedName>
</protein>
<evidence type="ECO:0000256" key="2">
    <source>
        <dbReference type="SAM" id="Phobius"/>
    </source>
</evidence>
<feature type="region of interest" description="Disordered" evidence="1">
    <location>
        <begin position="1"/>
        <end position="36"/>
    </location>
</feature>
<evidence type="ECO:0000313" key="3">
    <source>
        <dbReference type="EMBL" id="KAK3321636.1"/>
    </source>
</evidence>
<accession>A0AAE0IC90</accession>
<organism evidence="3 4">
    <name type="scientific">Apodospora peruviana</name>
    <dbReference type="NCBI Taxonomy" id="516989"/>
    <lineage>
        <taxon>Eukaryota</taxon>
        <taxon>Fungi</taxon>
        <taxon>Dikarya</taxon>
        <taxon>Ascomycota</taxon>
        <taxon>Pezizomycotina</taxon>
        <taxon>Sordariomycetes</taxon>
        <taxon>Sordariomycetidae</taxon>
        <taxon>Sordariales</taxon>
        <taxon>Lasiosphaeriaceae</taxon>
        <taxon>Apodospora</taxon>
    </lineage>
</organism>
<keyword evidence="2" id="KW-0812">Transmembrane</keyword>
<reference evidence="3" key="1">
    <citation type="journal article" date="2023" name="Mol. Phylogenet. Evol.">
        <title>Genome-scale phylogeny and comparative genomics of the fungal order Sordariales.</title>
        <authorList>
            <person name="Hensen N."/>
            <person name="Bonometti L."/>
            <person name="Westerberg I."/>
            <person name="Brannstrom I.O."/>
            <person name="Guillou S."/>
            <person name="Cros-Aarteil S."/>
            <person name="Calhoun S."/>
            <person name="Haridas S."/>
            <person name="Kuo A."/>
            <person name="Mondo S."/>
            <person name="Pangilinan J."/>
            <person name="Riley R."/>
            <person name="LaButti K."/>
            <person name="Andreopoulos B."/>
            <person name="Lipzen A."/>
            <person name="Chen C."/>
            <person name="Yan M."/>
            <person name="Daum C."/>
            <person name="Ng V."/>
            <person name="Clum A."/>
            <person name="Steindorff A."/>
            <person name="Ohm R.A."/>
            <person name="Martin F."/>
            <person name="Silar P."/>
            <person name="Natvig D.O."/>
            <person name="Lalanne C."/>
            <person name="Gautier V."/>
            <person name="Ament-Velasquez S.L."/>
            <person name="Kruys A."/>
            <person name="Hutchinson M.I."/>
            <person name="Powell A.J."/>
            <person name="Barry K."/>
            <person name="Miller A.N."/>
            <person name="Grigoriev I.V."/>
            <person name="Debuchy R."/>
            <person name="Gladieux P."/>
            <person name="Hiltunen Thoren M."/>
            <person name="Johannesson H."/>
        </authorList>
    </citation>
    <scope>NUCLEOTIDE SEQUENCE</scope>
    <source>
        <strain evidence="3">CBS 118394</strain>
    </source>
</reference>
<feature type="compositionally biased region" description="Low complexity" evidence="1">
    <location>
        <begin position="14"/>
        <end position="28"/>
    </location>
</feature>
<reference evidence="3" key="2">
    <citation type="submission" date="2023-06" db="EMBL/GenBank/DDBJ databases">
        <authorList>
            <consortium name="Lawrence Berkeley National Laboratory"/>
            <person name="Haridas S."/>
            <person name="Hensen N."/>
            <person name="Bonometti L."/>
            <person name="Westerberg I."/>
            <person name="Brannstrom I.O."/>
            <person name="Guillou S."/>
            <person name="Cros-Aarteil S."/>
            <person name="Calhoun S."/>
            <person name="Kuo A."/>
            <person name="Mondo S."/>
            <person name="Pangilinan J."/>
            <person name="Riley R."/>
            <person name="Labutti K."/>
            <person name="Andreopoulos B."/>
            <person name="Lipzen A."/>
            <person name="Chen C."/>
            <person name="Yanf M."/>
            <person name="Daum C."/>
            <person name="Ng V."/>
            <person name="Clum A."/>
            <person name="Steindorff A."/>
            <person name="Ohm R."/>
            <person name="Martin F."/>
            <person name="Silar P."/>
            <person name="Natvig D."/>
            <person name="Lalanne C."/>
            <person name="Gautier V."/>
            <person name="Ament-Velasquez S.L."/>
            <person name="Kruys A."/>
            <person name="Hutchinson M.I."/>
            <person name="Powell A.J."/>
            <person name="Barry K."/>
            <person name="Miller A.N."/>
            <person name="Grigoriev I.V."/>
            <person name="Debuchy R."/>
            <person name="Gladieux P."/>
            <person name="Thoren M.H."/>
            <person name="Johannesson H."/>
        </authorList>
    </citation>
    <scope>NUCLEOTIDE SEQUENCE</scope>
    <source>
        <strain evidence="3">CBS 118394</strain>
    </source>
</reference>
<comment type="caution">
    <text evidence="3">The sequence shown here is derived from an EMBL/GenBank/DDBJ whole genome shotgun (WGS) entry which is preliminary data.</text>
</comment>
<gene>
    <name evidence="3" type="ORF">B0H66DRAFT_177018</name>
</gene>
<evidence type="ECO:0000313" key="4">
    <source>
        <dbReference type="Proteomes" id="UP001283341"/>
    </source>
</evidence>
<dbReference type="Proteomes" id="UP001283341">
    <property type="component" value="Unassembled WGS sequence"/>
</dbReference>
<dbReference type="EMBL" id="JAUEDM010000003">
    <property type="protein sequence ID" value="KAK3321636.1"/>
    <property type="molecule type" value="Genomic_DNA"/>
</dbReference>